<dbReference type="EMBL" id="RXNS01000002">
    <property type="protein sequence ID" value="RTR06410.1"/>
    <property type="molecule type" value="Genomic_DNA"/>
</dbReference>
<dbReference type="InterPro" id="IPR000160">
    <property type="entry name" value="GGDEF_dom"/>
</dbReference>
<dbReference type="InterPro" id="IPR029787">
    <property type="entry name" value="Nucleotide_cyclase"/>
</dbReference>
<dbReference type="GO" id="GO:0016020">
    <property type="term" value="C:membrane"/>
    <property type="evidence" value="ECO:0007669"/>
    <property type="project" value="InterPro"/>
</dbReference>
<dbReference type="Gene3D" id="3.30.110.200">
    <property type="match status" value="1"/>
</dbReference>
<feature type="domain" description="HAMP" evidence="3">
    <location>
        <begin position="170"/>
        <end position="221"/>
    </location>
</feature>
<evidence type="ECO:0000313" key="5">
    <source>
        <dbReference type="EMBL" id="RTR06410.1"/>
    </source>
</evidence>
<keyword evidence="1" id="KW-0472">Membrane</keyword>
<dbReference type="AlphaFoldDB" id="A0A431V7Y4"/>
<evidence type="ECO:0000259" key="2">
    <source>
        <dbReference type="PROSITE" id="PS50883"/>
    </source>
</evidence>
<evidence type="ECO:0000259" key="4">
    <source>
        <dbReference type="PROSITE" id="PS50887"/>
    </source>
</evidence>
<dbReference type="Gene3D" id="6.20.270.20">
    <property type="entry name" value="LapD/MoxY periplasmic domain"/>
    <property type="match status" value="1"/>
</dbReference>
<dbReference type="Proteomes" id="UP000267400">
    <property type="component" value="Unassembled WGS sequence"/>
</dbReference>
<dbReference type="InterPro" id="IPR042461">
    <property type="entry name" value="LapD_MoxY_peri_C"/>
</dbReference>
<dbReference type="InterPro" id="IPR050706">
    <property type="entry name" value="Cyclic-di-GMP_PDE-like"/>
</dbReference>
<dbReference type="OrthoDB" id="5894408at2"/>
<dbReference type="CDD" id="cd01948">
    <property type="entry name" value="EAL"/>
    <property type="match status" value="1"/>
</dbReference>
<dbReference type="Pfam" id="PF16448">
    <property type="entry name" value="LapD_MoxY_N"/>
    <property type="match status" value="1"/>
</dbReference>
<name>A0A431V7Y4_9GAMM</name>
<keyword evidence="1" id="KW-1133">Transmembrane helix</keyword>
<feature type="domain" description="GGDEF" evidence="4">
    <location>
        <begin position="263"/>
        <end position="392"/>
    </location>
</feature>
<feature type="domain" description="EAL" evidence="2">
    <location>
        <begin position="398"/>
        <end position="638"/>
    </location>
</feature>
<dbReference type="PROSITE" id="PS50887">
    <property type="entry name" value="GGDEF"/>
    <property type="match status" value="1"/>
</dbReference>
<keyword evidence="1" id="KW-0812">Transmembrane</keyword>
<dbReference type="RefSeq" id="WP_126480800.1">
    <property type="nucleotide sequence ID" value="NZ_RXNS01000002.1"/>
</dbReference>
<dbReference type="Gene3D" id="3.20.20.450">
    <property type="entry name" value="EAL domain"/>
    <property type="match status" value="1"/>
</dbReference>
<dbReference type="GO" id="GO:0007165">
    <property type="term" value="P:signal transduction"/>
    <property type="evidence" value="ECO:0007669"/>
    <property type="project" value="InterPro"/>
</dbReference>
<dbReference type="InterPro" id="IPR043128">
    <property type="entry name" value="Rev_trsase/Diguanyl_cyclase"/>
</dbReference>
<dbReference type="Gene3D" id="3.30.70.270">
    <property type="match status" value="1"/>
</dbReference>
<protein>
    <submittedName>
        <fullName evidence="5">EAL domain-containing protein</fullName>
    </submittedName>
</protein>
<keyword evidence="6" id="KW-1185">Reference proteome</keyword>
<dbReference type="PANTHER" id="PTHR33121">
    <property type="entry name" value="CYCLIC DI-GMP PHOSPHODIESTERASE PDEF"/>
    <property type="match status" value="1"/>
</dbReference>
<dbReference type="InterPro" id="IPR032244">
    <property type="entry name" value="LapD_MoxY_N"/>
</dbReference>
<dbReference type="SUPFAM" id="SSF55073">
    <property type="entry name" value="Nucleotide cyclase"/>
    <property type="match status" value="1"/>
</dbReference>
<dbReference type="NCBIfam" id="TIGR00254">
    <property type="entry name" value="GGDEF"/>
    <property type="match status" value="1"/>
</dbReference>
<proteinExistence type="predicted"/>
<dbReference type="SUPFAM" id="SSF141868">
    <property type="entry name" value="EAL domain-like"/>
    <property type="match status" value="1"/>
</dbReference>
<dbReference type="InterPro" id="IPR001633">
    <property type="entry name" value="EAL_dom"/>
</dbReference>
<dbReference type="PANTHER" id="PTHR33121:SF23">
    <property type="entry name" value="CYCLIC DI-GMP PHOSPHODIESTERASE PDEB"/>
    <property type="match status" value="1"/>
</dbReference>
<dbReference type="InterPro" id="IPR035919">
    <property type="entry name" value="EAL_sf"/>
</dbReference>
<evidence type="ECO:0000256" key="1">
    <source>
        <dbReference type="SAM" id="Phobius"/>
    </source>
</evidence>
<feature type="transmembrane region" description="Helical" evidence="1">
    <location>
        <begin position="6"/>
        <end position="27"/>
    </location>
</feature>
<dbReference type="SMART" id="SM00267">
    <property type="entry name" value="GGDEF"/>
    <property type="match status" value="1"/>
</dbReference>
<dbReference type="Pfam" id="PF00672">
    <property type="entry name" value="HAMP"/>
    <property type="match status" value="1"/>
</dbReference>
<organism evidence="5 6">
    <name type="scientific">Halomonas nitroreducens</name>
    <dbReference type="NCBI Taxonomy" id="447425"/>
    <lineage>
        <taxon>Bacteria</taxon>
        <taxon>Pseudomonadati</taxon>
        <taxon>Pseudomonadota</taxon>
        <taxon>Gammaproteobacteria</taxon>
        <taxon>Oceanospirillales</taxon>
        <taxon>Halomonadaceae</taxon>
        <taxon>Halomonas</taxon>
    </lineage>
</organism>
<evidence type="ECO:0000313" key="6">
    <source>
        <dbReference type="Proteomes" id="UP000267400"/>
    </source>
</evidence>
<reference evidence="5 6" key="1">
    <citation type="submission" date="2018-12" db="EMBL/GenBank/DDBJ databases">
        <authorList>
            <person name="Yu L."/>
        </authorList>
    </citation>
    <scope>NUCLEOTIDE SEQUENCE [LARGE SCALE GENOMIC DNA]</scope>
    <source>
        <strain evidence="5 6">11S</strain>
    </source>
</reference>
<sequence length="638" mass="70499">MSLIKQLWLIIVGLLLLAFGGSLFIGVTSSRAYIEQEVRIKNADNANALALTMSQMPKDAVTLALLVSAQFDTGYYRRIELRDFDGEVIEQRQADAAIEDVPDWFSELIEFDVPAGTAVVQDGWQQFATLSVESQHSYAYRSLWQSTLELAGWFLLAGSLSLLLGWWLVRSIRQPLHRVVDQARDIGMRRFTTSKVPRTRELRDVVVAMNQLAETVGDMLGTESQKLDVLRRRLQHDAVTGALNREAFLSQLQIHLESHDFRASGTLVLVRVSRLTQINEQLGHADTDALLKALTETLEQLAQVHGSGLAGRLNGSDFALLLPGLDDAEYVHQELVKRLKALVRDEDAMIGLPAAISPYCQGDRRGTLLASLDGALSSAEARGQHSITIIEDGKQKSLFHTHAQWRSALQQAMQEGVFLAHFPVLDSGGKLLHYECPSRLRLDQQWQPGGVFMPWVTRLGLETELDLAVVEAALQDIDQRDQAVGINLSAASIRDARFVLELRSRLHARPSAAARLWLELPETLAIQDLASFRTLCRELRPLGCKLGLEHVGAEFTHIADLQDLGLAYLKIDNSLVGGVTDSHEQQTILRGMATLCHSLGIQAIAEGVTSRDEALTLFELGLDGVTGPGIRQNDKSSL</sequence>
<accession>A0A431V7Y4</accession>
<dbReference type="Pfam" id="PF00990">
    <property type="entry name" value="GGDEF"/>
    <property type="match status" value="1"/>
</dbReference>
<dbReference type="SMART" id="SM00052">
    <property type="entry name" value="EAL"/>
    <property type="match status" value="1"/>
</dbReference>
<gene>
    <name evidence="5" type="ORF">EKG36_02745</name>
</gene>
<comment type="caution">
    <text evidence="5">The sequence shown here is derived from an EMBL/GenBank/DDBJ whole genome shotgun (WGS) entry which is preliminary data.</text>
</comment>
<evidence type="ECO:0000259" key="3">
    <source>
        <dbReference type="PROSITE" id="PS50885"/>
    </source>
</evidence>
<dbReference type="InterPro" id="IPR003660">
    <property type="entry name" value="HAMP_dom"/>
</dbReference>
<dbReference type="PROSITE" id="PS50883">
    <property type="entry name" value="EAL"/>
    <property type="match status" value="1"/>
</dbReference>
<dbReference type="Pfam" id="PF00563">
    <property type="entry name" value="EAL"/>
    <property type="match status" value="1"/>
</dbReference>
<dbReference type="GO" id="GO:0071111">
    <property type="term" value="F:cyclic-guanylate-specific phosphodiesterase activity"/>
    <property type="evidence" value="ECO:0007669"/>
    <property type="project" value="InterPro"/>
</dbReference>
<dbReference type="PROSITE" id="PS50885">
    <property type="entry name" value="HAMP"/>
    <property type="match status" value="1"/>
</dbReference>